<reference evidence="1 2" key="1">
    <citation type="submission" date="2019-09" db="EMBL/GenBank/DDBJ databases">
        <authorList>
            <person name="Cremers G."/>
        </authorList>
    </citation>
    <scope>NUCLEOTIDE SEQUENCE [LARGE SCALE GENOMIC DNA]</scope>
    <source>
        <strain evidence="1">4A</strain>
    </source>
</reference>
<dbReference type="AlphaFoldDB" id="A0A5E6MF32"/>
<dbReference type="GO" id="GO:0009399">
    <property type="term" value="P:nitrogen fixation"/>
    <property type="evidence" value="ECO:0007669"/>
    <property type="project" value="InterPro"/>
</dbReference>
<organism evidence="1 2">
    <name type="scientific">Methylacidimicrobium tartarophylax</name>
    <dbReference type="NCBI Taxonomy" id="1041768"/>
    <lineage>
        <taxon>Bacteria</taxon>
        <taxon>Pseudomonadati</taxon>
        <taxon>Verrucomicrobiota</taxon>
        <taxon>Methylacidimicrobium</taxon>
    </lineage>
</organism>
<keyword evidence="2" id="KW-1185">Reference proteome</keyword>
<proteinExistence type="predicted"/>
<dbReference type="OrthoDB" id="192277at2"/>
<dbReference type="EMBL" id="CABFVA020000117">
    <property type="protein sequence ID" value="VVM08097.1"/>
    <property type="molecule type" value="Genomic_DNA"/>
</dbReference>
<dbReference type="RefSeq" id="WP_142660933.1">
    <property type="nucleotide sequence ID" value="NZ_CABFVA020000117.1"/>
</dbReference>
<dbReference type="InterPro" id="IPR006975">
    <property type="entry name" value="NifQ"/>
</dbReference>
<evidence type="ECO:0000313" key="2">
    <source>
        <dbReference type="Proteomes" id="UP000334923"/>
    </source>
</evidence>
<sequence>MAACAIAPSFRSVPSAARPFGCATECHEKETAVLGQAVRYVVKRFASAGSFPSVPRLGLDQESFKRLLAAFRLESTPACEAVSPPEDFWELTSLLIESGDGSEETRWVAHAVATACLADDHLWQDLGLPDRNALTRLLERYFRPLRERNVGEMRWKKFFYKQLCERAGFQACKAPSCRECSDYPTCFGKE</sequence>
<gene>
    <name evidence="1" type="primary">NifQ</name>
    <name evidence="1" type="ORF">MAMT_02101</name>
</gene>
<protein>
    <submittedName>
        <fullName evidence="1">Nitrogen fixation protein NifQ</fullName>
    </submittedName>
</protein>
<dbReference type="Pfam" id="PF04891">
    <property type="entry name" value="NifQ"/>
    <property type="match status" value="1"/>
</dbReference>
<dbReference type="Proteomes" id="UP000334923">
    <property type="component" value="Unassembled WGS sequence"/>
</dbReference>
<name>A0A5E6MF32_9BACT</name>
<evidence type="ECO:0000313" key="1">
    <source>
        <dbReference type="EMBL" id="VVM08097.1"/>
    </source>
</evidence>
<dbReference type="GO" id="GO:0030151">
    <property type="term" value="F:molybdenum ion binding"/>
    <property type="evidence" value="ECO:0007669"/>
    <property type="project" value="InterPro"/>
</dbReference>
<accession>A0A5E6MF32</accession>